<dbReference type="EMBL" id="UYRV01110985">
    <property type="protein sequence ID" value="VDN26414.1"/>
    <property type="molecule type" value="Genomic_DNA"/>
</dbReference>
<evidence type="ECO:0000256" key="3">
    <source>
        <dbReference type="ARBA" id="ARBA00023295"/>
    </source>
</evidence>
<dbReference type="AlphaFoldDB" id="A0A3P7MAJ3"/>
<evidence type="ECO:0000313" key="6">
    <source>
        <dbReference type="Proteomes" id="UP000271889"/>
    </source>
</evidence>
<organism evidence="5 6">
    <name type="scientific">Cylicostephanus goldi</name>
    <name type="common">Nematode worm</name>
    <dbReference type="NCBI Taxonomy" id="71465"/>
    <lineage>
        <taxon>Eukaryota</taxon>
        <taxon>Metazoa</taxon>
        <taxon>Ecdysozoa</taxon>
        <taxon>Nematoda</taxon>
        <taxon>Chromadorea</taxon>
        <taxon>Rhabditida</taxon>
        <taxon>Rhabditina</taxon>
        <taxon>Rhabditomorpha</taxon>
        <taxon>Strongyloidea</taxon>
        <taxon>Strongylidae</taxon>
        <taxon>Cylicostephanus</taxon>
    </lineage>
</organism>
<comment type="similarity">
    <text evidence="1 4">Belongs to the glycosyl hydrolase 27 family.</text>
</comment>
<accession>A0A3P7MAJ3</accession>
<dbReference type="GO" id="GO:0009311">
    <property type="term" value="P:oligosaccharide metabolic process"/>
    <property type="evidence" value="ECO:0007669"/>
    <property type="project" value="TreeGrafter"/>
</dbReference>
<dbReference type="PANTHER" id="PTHR11452:SF83">
    <property type="entry name" value="ALPHA-GALACTOSIDASE"/>
    <property type="match status" value="1"/>
</dbReference>
<dbReference type="GO" id="GO:0016139">
    <property type="term" value="P:glycoside catabolic process"/>
    <property type="evidence" value="ECO:0007669"/>
    <property type="project" value="TreeGrafter"/>
</dbReference>
<dbReference type="SUPFAM" id="SSF51445">
    <property type="entry name" value="(Trans)glycosidases"/>
    <property type="match status" value="1"/>
</dbReference>
<keyword evidence="2 4" id="KW-0378">Hydrolase</keyword>
<evidence type="ECO:0000313" key="5">
    <source>
        <dbReference type="EMBL" id="VDN26414.1"/>
    </source>
</evidence>
<reference evidence="5 6" key="1">
    <citation type="submission" date="2018-11" db="EMBL/GenBank/DDBJ databases">
        <authorList>
            <consortium name="Pathogen Informatics"/>
        </authorList>
    </citation>
    <scope>NUCLEOTIDE SEQUENCE [LARGE SCALE GENOMIC DNA]</scope>
</reference>
<dbReference type="Proteomes" id="UP000271889">
    <property type="component" value="Unassembled WGS sequence"/>
</dbReference>
<dbReference type="OrthoDB" id="5795902at2759"/>
<evidence type="ECO:0000256" key="1">
    <source>
        <dbReference type="ARBA" id="ARBA00009743"/>
    </source>
</evidence>
<dbReference type="PRINTS" id="PR00740">
    <property type="entry name" value="GLHYDRLASE27"/>
</dbReference>
<gene>
    <name evidence="5" type="ORF">CGOC_LOCUS10380</name>
</gene>
<name>A0A3P7MAJ3_CYLGO</name>
<dbReference type="EC" id="3.2.1.-" evidence="4"/>
<dbReference type="PANTHER" id="PTHR11452">
    <property type="entry name" value="ALPHA-GALACTOSIDASE/ALPHA-N-ACETYLGALACTOSAMINIDASE"/>
    <property type="match status" value="1"/>
</dbReference>
<evidence type="ECO:0000256" key="2">
    <source>
        <dbReference type="ARBA" id="ARBA00022801"/>
    </source>
</evidence>
<protein>
    <recommendedName>
        <fullName evidence="4">Alpha-galactosidase</fullName>
        <ecNumber evidence="4">3.2.1.-</ecNumber>
    </recommendedName>
</protein>
<keyword evidence="3 4" id="KW-0326">Glycosidase</keyword>
<comment type="subunit">
    <text evidence="4">Homodimer.</text>
</comment>
<evidence type="ECO:0000256" key="4">
    <source>
        <dbReference type="RuleBase" id="RU361168"/>
    </source>
</evidence>
<dbReference type="InterPro" id="IPR002241">
    <property type="entry name" value="Glyco_hydro_27"/>
</dbReference>
<dbReference type="GO" id="GO:0004557">
    <property type="term" value="F:alpha-galactosidase activity"/>
    <property type="evidence" value="ECO:0007669"/>
    <property type="project" value="TreeGrafter"/>
</dbReference>
<keyword evidence="4" id="KW-1015">Disulfide bond</keyword>
<keyword evidence="6" id="KW-1185">Reference proteome</keyword>
<proteinExistence type="inferred from homology"/>
<dbReference type="Gene3D" id="3.20.20.70">
    <property type="entry name" value="Aldolase class I"/>
    <property type="match status" value="1"/>
</dbReference>
<dbReference type="InterPro" id="IPR013785">
    <property type="entry name" value="Aldolase_TIM"/>
</dbReference>
<dbReference type="InterPro" id="IPR017853">
    <property type="entry name" value="GH"/>
</dbReference>
<dbReference type="Pfam" id="PF16499">
    <property type="entry name" value="Melibiase_2"/>
    <property type="match status" value="1"/>
</dbReference>
<dbReference type="GO" id="GO:0005737">
    <property type="term" value="C:cytoplasm"/>
    <property type="evidence" value="ECO:0007669"/>
    <property type="project" value="TreeGrafter"/>
</dbReference>
<sequence length="71" mass="8206">MERSRDKHGRLVADRKRFPSGIKNLAKYMHDRNLELGIYEDLGTKTCEGYPGSLNHINIDAKTFASWDPRD</sequence>